<keyword evidence="2" id="KW-1185">Reference proteome</keyword>
<comment type="caution">
    <text evidence="1">The sequence shown here is derived from an EMBL/GenBank/DDBJ whole genome shotgun (WGS) entry which is preliminary data.</text>
</comment>
<dbReference type="Proteomes" id="UP000709295">
    <property type="component" value="Unassembled WGS sequence"/>
</dbReference>
<protein>
    <submittedName>
        <fullName evidence="1">Uncharacterized protein</fullName>
    </submittedName>
</protein>
<sequence>MTANYFVEQQTYLDDRDLVVTTSGRTQVQHVARRLDDVFADAADAEKKTHIRTATTKEQQKVNTLLAKWIARHFRPMIIVEDKGFVELFHFITHDLGRVSLLLSKRTQLRNDIVALAVYYRTRVKSDIERCCVYFSMPSDVWTERDG</sequence>
<reference evidence="1" key="1">
    <citation type="submission" date="2021-01" db="EMBL/GenBank/DDBJ databases">
        <title>Phytophthora aleatoria, a newly-described species from Pinus radiata is distinct from Phytophthora cactorum isolates based on comparative genomics.</title>
        <authorList>
            <person name="Mcdougal R."/>
            <person name="Panda P."/>
            <person name="Williams N."/>
            <person name="Studholme D.J."/>
        </authorList>
    </citation>
    <scope>NUCLEOTIDE SEQUENCE</scope>
    <source>
        <strain evidence="1">NZFS 4037</strain>
    </source>
</reference>
<proteinExistence type="predicted"/>
<organism evidence="1 2">
    <name type="scientific">Phytophthora aleatoria</name>
    <dbReference type="NCBI Taxonomy" id="2496075"/>
    <lineage>
        <taxon>Eukaryota</taxon>
        <taxon>Sar</taxon>
        <taxon>Stramenopiles</taxon>
        <taxon>Oomycota</taxon>
        <taxon>Peronosporomycetes</taxon>
        <taxon>Peronosporales</taxon>
        <taxon>Peronosporaceae</taxon>
        <taxon>Phytophthora</taxon>
    </lineage>
</organism>
<evidence type="ECO:0000313" key="1">
    <source>
        <dbReference type="EMBL" id="KAG6950702.1"/>
    </source>
</evidence>
<dbReference type="EMBL" id="JAENGY010001274">
    <property type="protein sequence ID" value="KAG6950702.1"/>
    <property type="molecule type" value="Genomic_DNA"/>
</dbReference>
<evidence type="ECO:0000313" key="2">
    <source>
        <dbReference type="Proteomes" id="UP000709295"/>
    </source>
</evidence>
<dbReference type="AlphaFoldDB" id="A0A8J5LXT6"/>
<gene>
    <name evidence="1" type="ORF">JG688_00014041</name>
</gene>
<dbReference type="PANTHER" id="PTHR47501">
    <property type="entry name" value="TRANSPOSASE-RELATED"/>
    <property type="match status" value="1"/>
</dbReference>
<accession>A0A8J5LXT6</accession>
<name>A0A8J5LXT6_9STRA</name>